<feature type="non-terminal residue" evidence="2">
    <location>
        <position position="1"/>
    </location>
</feature>
<dbReference type="AlphaFoldDB" id="A0A6J4NED6"/>
<protein>
    <submittedName>
        <fullName evidence="2">Uncharacterized protein</fullName>
    </submittedName>
</protein>
<proteinExistence type="predicted"/>
<dbReference type="EMBL" id="CADCUQ010000157">
    <property type="protein sequence ID" value="CAA9380518.1"/>
    <property type="molecule type" value="Genomic_DNA"/>
</dbReference>
<reference evidence="2" key="1">
    <citation type="submission" date="2020-02" db="EMBL/GenBank/DDBJ databases">
        <authorList>
            <person name="Meier V. D."/>
        </authorList>
    </citation>
    <scope>NUCLEOTIDE SEQUENCE</scope>
    <source>
        <strain evidence="2">AVDCRST_MAG64</strain>
    </source>
</reference>
<evidence type="ECO:0000313" key="2">
    <source>
        <dbReference type="EMBL" id="CAA9380518.1"/>
    </source>
</evidence>
<name>A0A6J4NED6_9BACT</name>
<sequence length="235" mass="26816">ETLHPWRIGFRFGRVALLGPRGGGGERAAGPRVDHPGGRQLRLGRLRPGRHVGRLQRLRQRAGQRGVRRRRPARRGQPELAAVREAGRRVRRRVRRGLRKRRRPAARLRGGSQRVRPDVRGARLADEGDVRRVGRARRHRLDHRLADERGHRGRRARAGAARRERRTCDRALVGADAGQVRAARDGQRDRGAGGREHGLLHRQPEPLAGRRRPERHARPAAAGGVERRRHARRRR</sequence>
<accession>A0A6J4NED6</accession>
<feature type="compositionally biased region" description="Basic residues" evidence="1">
    <location>
        <begin position="58"/>
        <end position="74"/>
    </location>
</feature>
<feature type="region of interest" description="Disordered" evidence="1">
    <location>
        <begin position="19"/>
        <end position="42"/>
    </location>
</feature>
<gene>
    <name evidence="2" type="ORF">AVDCRST_MAG64-609</name>
</gene>
<feature type="compositionally biased region" description="Basic and acidic residues" evidence="1">
    <location>
        <begin position="182"/>
        <end position="204"/>
    </location>
</feature>
<feature type="region of interest" description="Disordered" evidence="1">
    <location>
        <begin position="94"/>
        <end position="235"/>
    </location>
</feature>
<evidence type="ECO:0000256" key="1">
    <source>
        <dbReference type="SAM" id="MobiDB-lite"/>
    </source>
</evidence>
<feature type="compositionally biased region" description="Basic residues" evidence="1">
    <location>
        <begin position="94"/>
        <end position="106"/>
    </location>
</feature>
<feature type="non-terminal residue" evidence="2">
    <location>
        <position position="235"/>
    </location>
</feature>
<feature type="region of interest" description="Disordered" evidence="1">
    <location>
        <begin position="58"/>
        <end position="79"/>
    </location>
</feature>
<feature type="compositionally biased region" description="Basic residues" evidence="1">
    <location>
        <begin position="133"/>
        <end position="142"/>
    </location>
</feature>
<feature type="compositionally biased region" description="Basic and acidic residues" evidence="1">
    <location>
        <begin position="115"/>
        <end position="132"/>
    </location>
</feature>
<organism evidence="2">
    <name type="scientific">uncultured Phycisphaerae bacterium</name>
    <dbReference type="NCBI Taxonomy" id="904963"/>
    <lineage>
        <taxon>Bacteria</taxon>
        <taxon>Pseudomonadati</taxon>
        <taxon>Planctomycetota</taxon>
        <taxon>Phycisphaerae</taxon>
        <taxon>environmental samples</taxon>
    </lineage>
</organism>